<dbReference type="EMBL" id="BSSV01000011">
    <property type="protein sequence ID" value="GLX87384.1"/>
    <property type="molecule type" value="Genomic_DNA"/>
</dbReference>
<accession>A0ABQ6HI49</accession>
<dbReference type="Gene3D" id="3.10.450.50">
    <property type="match status" value="1"/>
</dbReference>
<feature type="domain" description="SnoaL-like" evidence="2">
    <location>
        <begin position="26"/>
        <end position="138"/>
    </location>
</feature>
<sequence length="158" mass="18282">MYRLIFIAFLFVHQLSFAQSIEVEAKNVLNQFHEAAATADTKAYFSLMHRDFIFLGTDATERWTKDSFASFVKPYFSRGIGWRYTPTQQNISQISEDVLFFDELLVHKSYGQCRGSGVLIKVGEQWLLSQYNLSIPLPNDIAKDIVKQVESYKKSEKH</sequence>
<dbReference type="Pfam" id="PF13474">
    <property type="entry name" value="SnoaL_3"/>
    <property type="match status" value="1"/>
</dbReference>
<keyword evidence="1" id="KW-0732">Signal</keyword>
<feature type="signal peptide" evidence="1">
    <location>
        <begin position="1"/>
        <end position="18"/>
    </location>
</feature>
<evidence type="ECO:0000313" key="3">
    <source>
        <dbReference type="EMBL" id="GLX87384.1"/>
    </source>
</evidence>
<protein>
    <recommendedName>
        <fullName evidence="2">SnoaL-like domain-containing protein</fullName>
    </recommendedName>
</protein>
<name>A0ABQ6HI49_9GAMM</name>
<dbReference type="Proteomes" id="UP001157134">
    <property type="component" value="Unassembled WGS sequence"/>
</dbReference>
<comment type="caution">
    <text evidence="3">The sequence shown here is derived from an EMBL/GenBank/DDBJ whole genome shotgun (WGS) entry which is preliminary data.</text>
</comment>
<dbReference type="RefSeq" id="WP_284301407.1">
    <property type="nucleotide sequence ID" value="NZ_BSSV01000011.1"/>
</dbReference>
<gene>
    <name evidence="3" type="ORF">tloyanaT_36370</name>
</gene>
<organism evidence="3 4">
    <name type="scientific">Thalassotalea loyana</name>
    <dbReference type="NCBI Taxonomy" id="280483"/>
    <lineage>
        <taxon>Bacteria</taxon>
        <taxon>Pseudomonadati</taxon>
        <taxon>Pseudomonadota</taxon>
        <taxon>Gammaproteobacteria</taxon>
        <taxon>Alteromonadales</taxon>
        <taxon>Colwelliaceae</taxon>
        <taxon>Thalassotalea</taxon>
    </lineage>
</organism>
<reference evidence="3 4" key="1">
    <citation type="submission" date="2023-03" db="EMBL/GenBank/DDBJ databases">
        <title>Thalassotalea loyana LMG 22536T draft genome sequence.</title>
        <authorList>
            <person name="Sawabe T."/>
        </authorList>
    </citation>
    <scope>NUCLEOTIDE SEQUENCE [LARGE SCALE GENOMIC DNA]</scope>
    <source>
        <strain evidence="3 4">LMG 22536</strain>
    </source>
</reference>
<keyword evidence="4" id="KW-1185">Reference proteome</keyword>
<evidence type="ECO:0000256" key="1">
    <source>
        <dbReference type="SAM" id="SignalP"/>
    </source>
</evidence>
<dbReference type="InterPro" id="IPR037401">
    <property type="entry name" value="SnoaL-like"/>
</dbReference>
<feature type="chain" id="PRO_5045083164" description="SnoaL-like domain-containing protein" evidence="1">
    <location>
        <begin position="19"/>
        <end position="158"/>
    </location>
</feature>
<evidence type="ECO:0000259" key="2">
    <source>
        <dbReference type="Pfam" id="PF13474"/>
    </source>
</evidence>
<dbReference type="InterPro" id="IPR032710">
    <property type="entry name" value="NTF2-like_dom_sf"/>
</dbReference>
<dbReference type="SUPFAM" id="SSF54427">
    <property type="entry name" value="NTF2-like"/>
    <property type="match status" value="1"/>
</dbReference>
<evidence type="ECO:0000313" key="4">
    <source>
        <dbReference type="Proteomes" id="UP001157134"/>
    </source>
</evidence>
<proteinExistence type="predicted"/>